<evidence type="ECO:0000256" key="4">
    <source>
        <dbReference type="ARBA" id="ARBA00022741"/>
    </source>
</evidence>
<accession>A0A0D3KR38</accession>
<reference evidence="10" key="1">
    <citation type="journal article" date="2013" name="Nature">
        <title>Pan genome of the phytoplankton Emiliania underpins its global distribution.</title>
        <authorList>
            <person name="Read B.A."/>
            <person name="Kegel J."/>
            <person name="Klute M.J."/>
            <person name="Kuo A."/>
            <person name="Lefebvre S.C."/>
            <person name="Maumus F."/>
            <person name="Mayer C."/>
            <person name="Miller J."/>
            <person name="Monier A."/>
            <person name="Salamov A."/>
            <person name="Young J."/>
            <person name="Aguilar M."/>
            <person name="Claverie J.M."/>
            <person name="Frickenhaus S."/>
            <person name="Gonzalez K."/>
            <person name="Herman E.K."/>
            <person name="Lin Y.C."/>
            <person name="Napier J."/>
            <person name="Ogata H."/>
            <person name="Sarno A.F."/>
            <person name="Shmutz J."/>
            <person name="Schroeder D."/>
            <person name="de Vargas C."/>
            <person name="Verret F."/>
            <person name="von Dassow P."/>
            <person name="Valentin K."/>
            <person name="Van de Peer Y."/>
            <person name="Wheeler G."/>
            <person name="Dacks J.B."/>
            <person name="Delwiche C.F."/>
            <person name="Dyhrman S.T."/>
            <person name="Glockner G."/>
            <person name="John U."/>
            <person name="Richards T."/>
            <person name="Worden A.Z."/>
            <person name="Zhang X."/>
            <person name="Grigoriev I.V."/>
            <person name="Allen A.E."/>
            <person name="Bidle K."/>
            <person name="Borodovsky M."/>
            <person name="Bowler C."/>
            <person name="Brownlee C."/>
            <person name="Cock J.M."/>
            <person name="Elias M."/>
            <person name="Gladyshev V.N."/>
            <person name="Groth M."/>
            <person name="Guda C."/>
            <person name="Hadaegh A."/>
            <person name="Iglesias-Rodriguez M.D."/>
            <person name="Jenkins J."/>
            <person name="Jones B.M."/>
            <person name="Lawson T."/>
            <person name="Leese F."/>
            <person name="Lindquist E."/>
            <person name="Lobanov A."/>
            <person name="Lomsadze A."/>
            <person name="Malik S.B."/>
            <person name="Marsh M.E."/>
            <person name="Mackinder L."/>
            <person name="Mock T."/>
            <person name="Mueller-Roeber B."/>
            <person name="Pagarete A."/>
            <person name="Parker M."/>
            <person name="Probert I."/>
            <person name="Quesneville H."/>
            <person name="Raines C."/>
            <person name="Rensing S.A."/>
            <person name="Riano-Pachon D.M."/>
            <person name="Richier S."/>
            <person name="Rokitta S."/>
            <person name="Shiraiwa Y."/>
            <person name="Soanes D.M."/>
            <person name="van der Giezen M."/>
            <person name="Wahlund T.M."/>
            <person name="Williams B."/>
            <person name="Wilson W."/>
            <person name="Wolfe G."/>
            <person name="Wurch L.L."/>
        </authorList>
    </citation>
    <scope>NUCLEOTIDE SEQUENCE</scope>
</reference>
<evidence type="ECO:0000313" key="9">
    <source>
        <dbReference type="EnsemblProtists" id="EOD38223"/>
    </source>
</evidence>
<dbReference type="InterPro" id="IPR050591">
    <property type="entry name" value="GSK-3"/>
</dbReference>
<feature type="domain" description="Protein kinase" evidence="8">
    <location>
        <begin position="17"/>
        <end position="190"/>
    </location>
</feature>
<dbReference type="OMA" id="RKPDETC"/>
<dbReference type="Gene3D" id="3.30.200.20">
    <property type="entry name" value="Phosphorylase Kinase, domain 1"/>
    <property type="match status" value="1"/>
</dbReference>
<keyword evidence="5" id="KW-0418">Kinase</keyword>
<dbReference type="KEGG" id="ehx:EMIHUDRAFT_309260"/>
<evidence type="ECO:0000256" key="3">
    <source>
        <dbReference type="ARBA" id="ARBA00022679"/>
    </source>
</evidence>
<dbReference type="eggNOG" id="KOG0658">
    <property type="taxonomic scope" value="Eukaryota"/>
</dbReference>
<dbReference type="InterPro" id="IPR011009">
    <property type="entry name" value="Kinase-like_dom_sf"/>
</dbReference>
<protein>
    <recommendedName>
        <fullName evidence="8">Protein kinase domain-containing protein</fullName>
    </recommendedName>
</protein>
<dbReference type="GeneID" id="17283493"/>
<dbReference type="GO" id="GO:0005524">
    <property type="term" value="F:ATP binding"/>
    <property type="evidence" value="ECO:0007669"/>
    <property type="project" value="UniProtKB-UniRule"/>
</dbReference>
<dbReference type="GO" id="GO:0007165">
    <property type="term" value="P:signal transduction"/>
    <property type="evidence" value="ECO:0007669"/>
    <property type="project" value="TreeGrafter"/>
</dbReference>
<dbReference type="GO" id="GO:0030154">
    <property type="term" value="P:cell differentiation"/>
    <property type="evidence" value="ECO:0007669"/>
    <property type="project" value="TreeGrafter"/>
</dbReference>
<dbReference type="PROSITE" id="PS00107">
    <property type="entry name" value="PROTEIN_KINASE_ATP"/>
    <property type="match status" value="1"/>
</dbReference>
<dbReference type="GO" id="GO:0005737">
    <property type="term" value="C:cytoplasm"/>
    <property type="evidence" value="ECO:0007669"/>
    <property type="project" value="TreeGrafter"/>
</dbReference>
<keyword evidence="3" id="KW-0808">Transferase</keyword>
<dbReference type="PANTHER" id="PTHR24057:SF0">
    <property type="entry name" value="PROTEIN KINASE SHAGGY-RELATED"/>
    <property type="match status" value="1"/>
</dbReference>
<dbReference type="InterPro" id="IPR000719">
    <property type="entry name" value="Prot_kinase_dom"/>
</dbReference>
<dbReference type="Proteomes" id="UP000013827">
    <property type="component" value="Unassembled WGS sequence"/>
</dbReference>
<dbReference type="InterPro" id="IPR017441">
    <property type="entry name" value="Protein_kinase_ATP_BS"/>
</dbReference>
<proteinExistence type="inferred from homology"/>
<keyword evidence="10" id="KW-1185">Reference proteome</keyword>
<dbReference type="Gene3D" id="1.10.510.10">
    <property type="entry name" value="Transferase(Phosphotransferase) domain 1"/>
    <property type="match status" value="1"/>
</dbReference>
<keyword evidence="2" id="KW-0723">Serine/threonine-protein kinase</keyword>
<evidence type="ECO:0000259" key="8">
    <source>
        <dbReference type="PROSITE" id="PS50011"/>
    </source>
</evidence>
<feature type="binding site" evidence="7">
    <location>
        <position position="47"/>
    </location>
    <ligand>
        <name>ATP</name>
        <dbReference type="ChEBI" id="CHEBI:30616"/>
    </ligand>
</feature>
<dbReference type="STRING" id="2903.R1DRV9"/>
<sequence length="190" mass="21609">MSSHAEGEVWEGGGKRYRMEKVVGNGAFGIVWRAKDLESGMQVAIKKVILDRRYHNRELEMMRQLDHDCVIKLLNHFEKTGRKPDETCLHLVMDYMPDTIRSVAMSFQKQRVHFPADDVSVYLYQALRALEYACGSVTATSSTPPHPRAQPDNFLVDPARRRLKLIDFGCAKMLVRGQASPSSSRGLEKE</sequence>
<organism evidence="9 10">
    <name type="scientific">Emiliania huxleyi (strain CCMP1516)</name>
    <dbReference type="NCBI Taxonomy" id="280463"/>
    <lineage>
        <taxon>Eukaryota</taxon>
        <taxon>Haptista</taxon>
        <taxon>Haptophyta</taxon>
        <taxon>Prymnesiophyceae</taxon>
        <taxon>Isochrysidales</taxon>
        <taxon>Noelaerhabdaceae</taxon>
        <taxon>Emiliania</taxon>
    </lineage>
</organism>
<dbReference type="EnsemblProtists" id="EOD38223">
    <property type="protein sequence ID" value="EOD38223"/>
    <property type="gene ID" value="EMIHUDRAFT_309260"/>
</dbReference>
<evidence type="ECO:0000256" key="6">
    <source>
        <dbReference type="ARBA" id="ARBA00022840"/>
    </source>
</evidence>
<dbReference type="PANTHER" id="PTHR24057">
    <property type="entry name" value="GLYCOGEN SYNTHASE KINASE-3 ALPHA"/>
    <property type="match status" value="1"/>
</dbReference>
<keyword evidence="4 7" id="KW-0547">Nucleotide-binding</keyword>
<keyword evidence="6 7" id="KW-0067">ATP-binding</keyword>
<evidence type="ECO:0000313" key="10">
    <source>
        <dbReference type="Proteomes" id="UP000013827"/>
    </source>
</evidence>
<dbReference type="Pfam" id="PF00069">
    <property type="entry name" value="Pkinase"/>
    <property type="match status" value="1"/>
</dbReference>
<reference evidence="9" key="2">
    <citation type="submission" date="2024-10" db="UniProtKB">
        <authorList>
            <consortium name="EnsemblProtists"/>
        </authorList>
    </citation>
    <scope>IDENTIFICATION</scope>
</reference>
<evidence type="ECO:0000256" key="5">
    <source>
        <dbReference type="ARBA" id="ARBA00022777"/>
    </source>
</evidence>
<name>A0A0D3KR38_EMIH1</name>
<evidence type="ECO:0000256" key="2">
    <source>
        <dbReference type="ARBA" id="ARBA00022527"/>
    </source>
</evidence>
<evidence type="ECO:0000256" key="1">
    <source>
        <dbReference type="ARBA" id="ARBA00005527"/>
    </source>
</evidence>
<dbReference type="GO" id="GO:0005634">
    <property type="term" value="C:nucleus"/>
    <property type="evidence" value="ECO:0007669"/>
    <property type="project" value="TreeGrafter"/>
</dbReference>
<dbReference type="AlphaFoldDB" id="A0A0D3KR38"/>
<dbReference type="PaxDb" id="2903-EOD38223"/>
<comment type="similarity">
    <text evidence="1">Belongs to the protein kinase superfamily. CMGC Ser/Thr protein kinase family. GSK-3 subfamily.</text>
</comment>
<dbReference type="RefSeq" id="XP_005790652.1">
    <property type="nucleotide sequence ID" value="XM_005790595.1"/>
</dbReference>
<dbReference type="PROSITE" id="PS50011">
    <property type="entry name" value="PROTEIN_KINASE_DOM"/>
    <property type="match status" value="1"/>
</dbReference>
<dbReference type="HOGENOM" id="CLU_1430479_0_0_1"/>
<dbReference type="SMART" id="SM00220">
    <property type="entry name" value="S_TKc"/>
    <property type="match status" value="1"/>
</dbReference>
<evidence type="ECO:0000256" key="7">
    <source>
        <dbReference type="PROSITE-ProRule" id="PRU10141"/>
    </source>
</evidence>
<dbReference type="GO" id="GO:0004674">
    <property type="term" value="F:protein serine/threonine kinase activity"/>
    <property type="evidence" value="ECO:0007669"/>
    <property type="project" value="UniProtKB-KW"/>
</dbReference>
<dbReference type="SUPFAM" id="SSF56112">
    <property type="entry name" value="Protein kinase-like (PK-like)"/>
    <property type="match status" value="1"/>
</dbReference>